<sequence length="802" mass="87642">MYAAWKLCWTNLKHKKVQNSFIAIIIMLAALLLSTAVSVLNNTNHMYESMHDKSHGAHQILQMENGIHDPNQVHNWWEKQKGVVVSDLMRYRYLSSMSYAGKEIPNVDLFMMDAPSGPFPVDRLQFVEGQEKASPEAGTAWIPTSLAYPNDIHVGDPIEFKTDEGVIRLNVAAVVVDISYCSPFATSGRIWLNHQDYNTNMTTLPGDDKYMTGLRFDDYSQNRAYWERFEQFLGTPYLESVKDFESLSSYYMIANQVISFVMIFLAVVMICVALYTLGFTISDAILSSYRTIGIIKSVGLSSSKVIMAYVGQYTLLALVSVIPGILVSNMLSGTIVAKSMAYLNTGSSSINGLFSAAGIWTGAAVVMVIFLSALLFSNKARRVEPAQAVRYGMSEKEYSQKSGGKAAWKRKLLQIGSLPTSMIIGLRSVTKNIRGSLLIVLMSALSTAVLVFGFLFVYSISSIHGTIAKWGYDSADLSVRIDNPAQLTFEQLKEKVLSDPRVKNYSRYGDANAVLPVPQKHGANEQDTKGILLTVADGNYDEIGYQNVEGHNPASDNEISVGVNVARTLGIKSGDSLDIYIEGEKHTLTVTGIYQAIANMSNTGRITADVIRKSNPDYGSAMNTTFVNLNAGTSVDQFVKELNQQYGSVLGIASQASLVDEVFSQAVTIIVLPMSVMALLFIVITFVIIYSICRINMKKESRTYGIYKSIGMTSRQIRLSETTGILVVSGIGALVGIPLGLLGLPPLLNFILADYGIVEVPLIMNGGGIALMIPLSIIAAGLGCWAASKSIQTTSPRLLTMD</sequence>
<feature type="transmembrane region" description="Helical" evidence="6">
    <location>
        <begin position="670"/>
        <end position="693"/>
    </location>
</feature>
<evidence type="ECO:0000256" key="1">
    <source>
        <dbReference type="ARBA" id="ARBA00004651"/>
    </source>
</evidence>
<evidence type="ECO:0000256" key="6">
    <source>
        <dbReference type="SAM" id="Phobius"/>
    </source>
</evidence>
<dbReference type="InterPro" id="IPR003838">
    <property type="entry name" value="ABC3_permease_C"/>
</dbReference>
<feature type="domain" description="ABC3 transporter permease C-terminal" evidence="7">
    <location>
        <begin position="263"/>
        <end position="385"/>
    </location>
</feature>
<feature type="domain" description="ABC3 transporter permease C-terminal" evidence="7">
    <location>
        <begin position="676"/>
        <end position="795"/>
    </location>
</feature>
<evidence type="ECO:0000256" key="3">
    <source>
        <dbReference type="ARBA" id="ARBA00022692"/>
    </source>
</evidence>
<keyword evidence="3 6" id="KW-0812">Transmembrane</keyword>
<feature type="transmembrane region" description="Helical" evidence="6">
    <location>
        <begin position="352"/>
        <end position="376"/>
    </location>
</feature>
<evidence type="ECO:0000259" key="7">
    <source>
        <dbReference type="Pfam" id="PF02687"/>
    </source>
</evidence>
<evidence type="ECO:0000256" key="5">
    <source>
        <dbReference type="ARBA" id="ARBA00023136"/>
    </source>
</evidence>
<dbReference type="GO" id="GO:0005886">
    <property type="term" value="C:plasma membrane"/>
    <property type="evidence" value="ECO:0007669"/>
    <property type="project" value="UniProtKB-SubCell"/>
</dbReference>
<dbReference type="PANTHER" id="PTHR30287">
    <property type="entry name" value="MEMBRANE COMPONENT OF PREDICTED ABC SUPERFAMILY METABOLITE UPTAKE TRANSPORTER"/>
    <property type="match status" value="1"/>
</dbReference>
<accession>A0AAU8NIL3</accession>
<protein>
    <submittedName>
        <fullName evidence="8">FtsX-like permease family protein</fullName>
    </submittedName>
</protein>
<feature type="transmembrane region" description="Helical" evidence="6">
    <location>
        <begin position="21"/>
        <end position="40"/>
    </location>
</feature>
<keyword evidence="2" id="KW-1003">Cell membrane</keyword>
<evidence type="ECO:0000313" key="8">
    <source>
        <dbReference type="EMBL" id="XCP96339.1"/>
    </source>
</evidence>
<evidence type="ECO:0000256" key="2">
    <source>
        <dbReference type="ARBA" id="ARBA00022475"/>
    </source>
</evidence>
<evidence type="ECO:0000256" key="4">
    <source>
        <dbReference type="ARBA" id="ARBA00022989"/>
    </source>
</evidence>
<dbReference type="RefSeq" id="WP_366294817.1">
    <property type="nucleotide sequence ID" value="NZ_CP159992.1"/>
</dbReference>
<feature type="transmembrane region" description="Helical" evidence="6">
    <location>
        <begin position="762"/>
        <end position="787"/>
    </location>
</feature>
<keyword evidence="5 6" id="KW-0472">Membrane</keyword>
<feature type="transmembrane region" description="Helical" evidence="6">
    <location>
        <begin position="437"/>
        <end position="458"/>
    </location>
</feature>
<dbReference type="Pfam" id="PF02687">
    <property type="entry name" value="FtsX"/>
    <property type="match status" value="2"/>
</dbReference>
<organism evidence="8">
    <name type="scientific">Paenibacillus sp. AN1007</name>
    <dbReference type="NCBI Taxonomy" id="3151385"/>
    <lineage>
        <taxon>Bacteria</taxon>
        <taxon>Bacillati</taxon>
        <taxon>Bacillota</taxon>
        <taxon>Bacilli</taxon>
        <taxon>Bacillales</taxon>
        <taxon>Paenibacillaceae</taxon>
        <taxon>Paenibacillus</taxon>
    </lineage>
</organism>
<feature type="transmembrane region" description="Helical" evidence="6">
    <location>
        <begin position="306"/>
        <end position="332"/>
    </location>
</feature>
<gene>
    <name evidence="8" type="ORF">ABXS70_06440</name>
</gene>
<dbReference type="AlphaFoldDB" id="A0AAU8NIL3"/>
<feature type="transmembrane region" description="Helical" evidence="6">
    <location>
        <begin position="722"/>
        <end position="742"/>
    </location>
</feature>
<dbReference type="PANTHER" id="PTHR30287:SF2">
    <property type="entry name" value="BLL1001 PROTEIN"/>
    <property type="match status" value="1"/>
</dbReference>
<proteinExistence type="predicted"/>
<keyword evidence="4 6" id="KW-1133">Transmembrane helix</keyword>
<dbReference type="InterPro" id="IPR038766">
    <property type="entry name" value="Membrane_comp_ABC_pdt"/>
</dbReference>
<feature type="transmembrane region" description="Helical" evidence="6">
    <location>
        <begin position="257"/>
        <end position="286"/>
    </location>
</feature>
<comment type="subcellular location">
    <subcellularLocation>
        <location evidence="1">Cell membrane</location>
        <topology evidence="1">Multi-pass membrane protein</topology>
    </subcellularLocation>
</comment>
<reference evidence="8" key="1">
    <citation type="submission" date="2024-05" db="EMBL/GenBank/DDBJ databases">
        <title>Draft genome assemblies of 36 bacteria isolated from hibernating arctic ground squirrels.</title>
        <authorList>
            <person name="McKee H."/>
            <person name="Mullen L."/>
            <person name="Drown D.M."/>
            <person name="Duddleston K.N."/>
        </authorList>
    </citation>
    <scope>NUCLEOTIDE SEQUENCE</scope>
    <source>
        <strain evidence="8">AN1007</strain>
    </source>
</reference>
<name>A0AAU8NIL3_9BACL</name>
<dbReference type="EMBL" id="CP159992">
    <property type="protein sequence ID" value="XCP96339.1"/>
    <property type="molecule type" value="Genomic_DNA"/>
</dbReference>